<dbReference type="SUPFAM" id="SSF56112">
    <property type="entry name" value="Protein kinase-like (PK-like)"/>
    <property type="match status" value="2"/>
</dbReference>
<name>A0A1Y2CPH7_9FUNG</name>
<feature type="compositionally biased region" description="Polar residues" evidence="7">
    <location>
        <begin position="410"/>
        <end position="432"/>
    </location>
</feature>
<evidence type="ECO:0000256" key="5">
    <source>
        <dbReference type="ARBA" id="ARBA00022840"/>
    </source>
</evidence>
<feature type="region of interest" description="Disordered" evidence="7">
    <location>
        <begin position="798"/>
        <end position="821"/>
    </location>
</feature>
<dbReference type="AlphaFoldDB" id="A0A1Y2CPH7"/>
<evidence type="ECO:0000259" key="8">
    <source>
        <dbReference type="PROSITE" id="PS50011"/>
    </source>
</evidence>
<dbReference type="Proteomes" id="UP000193642">
    <property type="component" value="Unassembled WGS sequence"/>
</dbReference>
<keyword evidence="1" id="KW-0723">Serine/threonine-protein kinase</keyword>
<evidence type="ECO:0000313" key="10">
    <source>
        <dbReference type="Proteomes" id="UP000193642"/>
    </source>
</evidence>
<feature type="compositionally biased region" description="Polar residues" evidence="7">
    <location>
        <begin position="807"/>
        <end position="821"/>
    </location>
</feature>
<dbReference type="EMBL" id="MCGO01000010">
    <property type="protein sequence ID" value="ORY48931.1"/>
    <property type="molecule type" value="Genomic_DNA"/>
</dbReference>
<feature type="region of interest" description="Disordered" evidence="7">
    <location>
        <begin position="729"/>
        <end position="785"/>
    </location>
</feature>
<accession>A0A1Y2CPH7</accession>
<feature type="domain" description="Protein kinase" evidence="8">
    <location>
        <begin position="84"/>
        <end position="677"/>
    </location>
</feature>
<organism evidence="9 10">
    <name type="scientific">Rhizoclosmatium globosum</name>
    <dbReference type="NCBI Taxonomy" id="329046"/>
    <lineage>
        <taxon>Eukaryota</taxon>
        <taxon>Fungi</taxon>
        <taxon>Fungi incertae sedis</taxon>
        <taxon>Chytridiomycota</taxon>
        <taxon>Chytridiomycota incertae sedis</taxon>
        <taxon>Chytridiomycetes</taxon>
        <taxon>Chytridiales</taxon>
        <taxon>Chytriomycetaceae</taxon>
        <taxon>Rhizoclosmatium</taxon>
    </lineage>
</organism>
<proteinExistence type="predicted"/>
<evidence type="ECO:0000256" key="4">
    <source>
        <dbReference type="ARBA" id="ARBA00022777"/>
    </source>
</evidence>
<keyword evidence="4 9" id="KW-0418">Kinase</keyword>
<keyword evidence="3 6" id="KW-0547">Nucleotide-binding</keyword>
<dbReference type="InterPro" id="IPR000719">
    <property type="entry name" value="Prot_kinase_dom"/>
</dbReference>
<dbReference type="Gene3D" id="1.10.510.10">
    <property type="entry name" value="Transferase(Phosphotransferase) domain 1"/>
    <property type="match status" value="2"/>
</dbReference>
<dbReference type="GO" id="GO:0005524">
    <property type="term" value="F:ATP binding"/>
    <property type="evidence" value="ECO:0007669"/>
    <property type="project" value="UniProtKB-UniRule"/>
</dbReference>
<dbReference type="PROSITE" id="PS00107">
    <property type="entry name" value="PROTEIN_KINASE_ATP"/>
    <property type="match status" value="1"/>
</dbReference>
<dbReference type="SMART" id="SM00220">
    <property type="entry name" value="S_TKc"/>
    <property type="match status" value="1"/>
</dbReference>
<dbReference type="PROSITE" id="PS50011">
    <property type="entry name" value="PROTEIN_KINASE_DOM"/>
    <property type="match status" value="1"/>
</dbReference>
<feature type="region of interest" description="Disordered" evidence="7">
    <location>
        <begin position="403"/>
        <end position="448"/>
    </location>
</feature>
<keyword evidence="5 6" id="KW-0067">ATP-binding</keyword>
<dbReference type="Gene3D" id="3.30.200.20">
    <property type="entry name" value="Phosphorylase Kinase, domain 1"/>
    <property type="match status" value="1"/>
</dbReference>
<comment type="caution">
    <text evidence="9">The sequence shown here is derived from an EMBL/GenBank/DDBJ whole genome shotgun (WGS) entry which is preliminary data.</text>
</comment>
<evidence type="ECO:0000313" key="9">
    <source>
        <dbReference type="EMBL" id="ORY48931.1"/>
    </source>
</evidence>
<dbReference type="InterPro" id="IPR011009">
    <property type="entry name" value="Kinase-like_dom_sf"/>
</dbReference>
<evidence type="ECO:0000256" key="7">
    <source>
        <dbReference type="SAM" id="MobiDB-lite"/>
    </source>
</evidence>
<dbReference type="InterPro" id="IPR017441">
    <property type="entry name" value="Protein_kinase_ATP_BS"/>
</dbReference>
<feature type="region of interest" description="Disordered" evidence="7">
    <location>
        <begin position="1"/>
        <end position="64"/>
    </location>
</feature>
<sequence length="930" mass="99836">MQRSFSAAAPSSVPSYTVAPPLPSQPPPSSAAFYSPTAHSAAAANQNAAVPQSLPPPPPPLQRTTTKLVKAKDAATGIKLINNYAVVKEIGRGVHGKVKLAADTDDGSLWAIKILDKRAKKRFNRFAFPHSPHSLRNNSNTNNASSASSVNSLSNAMEAMHNAQFEKVKREIAILKKIRHPNIVGFREVIDDPDAEKIYIVLEYMPGGEVEWRDTAWDPPKPVLTIVDARRIIRNVISGLEYLHHNGIIHRDIKPANLLWTEDMQTVKISDFGVSVFIDMNSNESLAATHLELAKTAGSPAFFAPELCAVLDDDDENKNNDTNSSESDKQLSSSAIEFGGTSVTSSSYMTEATSFGGNAFPNSLGAPSLIGTTPRSFPKRSFMNPLSAGAATGRSFSDNVAFSMGPPSLYQPQPQHSHTPTISSPISYQPQDNKQHDPEPTAPDTFEIGPKLAYANPAQAVSKASLITSGLSSLEGSPILAKAKLASPTSAGPSAPAVFSINDLDMDFSLTSDSQTEEKSRVGSSDVTQQSGSANVQPPQQPVVAQTQRYPSSSVSSIAGSPSMSGMARYRRKYSVRQDVDNISSVEESRDMLLEIGAAIDVWALGVTLYCLVYGRVPFIAATEFELFHVICKTPISLSFPSEPAIDDNLRHLLTSILDKNPETRIKLPAIKVHPWITADPSSTTLTEETPTTITVTEEEVSQAVKPAGVFSRIRDGFKKIMTASLGKRSKSLSSMFTPSQSSSSRRPSEIASPSPTPSSNNYYDSESLPQAAPMPLPPSMEPTTSRYKKLRSLNLRFGSSSSSSSTNQPTGLGTPATASPIQTASPARQANGTLWFGDDVDESGRRGSSSTYVHPNSSGFAVVHPRGSIRNSEDVEDYGSVVLSSGARKGGAMFTLSAEEDDGGDDVYVQRERDIMKQWGLGSARDANV</sequence>
<feature type="compositionally biased region" description="Low complexity" evidence="7">
    <location>
        <begin position="1"/>
        <end position="19"/>
    </location>
</feature>
<feature type="compositionally biased region" description="Low complexity" evidence="7">
    <location>
        <begin position="551"/>
        <end position="561"/>
    </location>
</feature>
<dbReference type="PANTHER" id="PTHR43895">
    <property type="entry name" value="CALCIUM/CALMODULIN-DEPENDENT PROTEIN KINASE KINASE-RELATED"/>
    <property type="match status" value="1"/>
</dbReference>
<dbReference type="STRING" id="329046.A0A1Y2CPH7"/>
<evidence type="ECO:0000256" key="3">
    <source>
        <dbReference type="ARBA" id="ARBA00022741"/>
    </source>
</evidence>
<evidence type="ECO:0000256" key="1">
    <source>
        <dbReference type="ARBA" id="ARBA00022527"/>
    </source>
</evidence>
<protein>
    <submittedName>
        <fullName evidence="9">Pkinase-domain-containing protein</fullName>
    </submittedName>
</protein>
<feature type="compositionally biased region" description="Pro residues" evidence="7">
    <location>
        <begin position="20"/>
        <end position="29"/>
    </location>
</feature>
<feature type="compositionally biased region" description="Polar residues" evidence="7">
    <location>
        <begin position="522"/>
        <end position="535"/>
    </location>
</feature>
<dbReference type="GO" id="GO:0004674">
    <property type="term" value="F:protein serine/threonine kinase activity"/>
    <property type="evidence" value="ECO:0007669"/>
    <property type="project" value="UniProtKB-KW"/>
</dbReference>
<dbReference type="GO" id="GO:0007165">
    <property type="term" value="P:signal transduction"/>
    <property type="evidence" value="ECO:0007669"/>
    <property type="project" value="TreeGrafter"/>
</dbReference>
<dbReference type="Pfam" id="PF00069">
    <property type="entry name" value="Pkinase"/>
    <property type="match status" value="2"/>
</dbReference>
<dbReference type="PANTHER" id="PTHR43895:SF152">
    <property type="entry name" value="SERINE_THREONINE-PROTEIN KINASE TOS3"/>
    <property type="match status" value="1"/>
</dbReference>
<keyword evidence="10" id="KW-1185">Reference proteome</keyword>
<feature type="binding site" evidence="6">
    <location>
        <position position="121"/>
    </location>
    <ligand>
        <name>ATP</name>
        <dbReference type="ChEBI" id="CHEBI:30616"/>
    </ligand>
</feature>
<gene>
    <name evidence="9" type="ORF">BCR33DRAFT_763418</name>
</gene>
<dbReference type="OrthoDB" id="68483at2759"/>
<feature type="region of interest" description="Disordered" evidence="7">
    <location>
        <begin position="512"/>
        <end position="561"/>
    </location>
</feature>
<reference evidence="9 10" key="1">
    <citation type="submission" date="2016-07" db="EMBL/GenBank/DDBJ databases">
        <title>Pervasive Adenine N6-methylation of Active Genes in Fungi.</title>
        <authorList>
            <consortium name="DOE Joint Genome Institute"/>
            <person name="Mondo S.J."/>
            <person name="Dannebaum R.O."/>
            <person name="Kuo R.C."/>
            <person name="Labutti K."/>
            <person name="Haridas S."/>
            <person name="Kuo A."/>
            <person name="Salamov A."/>
            <person name="Ahrendt S.R."/>
            <person name="Lipzen A."/>
            <person name="Sullivan W."/>
            <person name="Andreopoulos W.B."/>
            <person name="Clum A."/>
            <person name="Lindquist E."/>
            <person name="Daum C."/>
            <person name="Ramamoorthy G.K."/>
            <person name="Gryganskyi A."/>
            <person name="Culley D."/>
            <person name="Magnuson J.K."/>
            <person name="James T.Y."/>
            <person name="O'Malley M.A."/>
            <person name="Stajich J.E."/>
            <person name="Spatafora J.W."/>
            <person name="Visel A."/>
            <person name="Grigoriev I.V."/>
        </authorList>
    </citation>
    <scope>NUCLEOTIDE SEQUENCE [LARGE SCALE GENOMIC DNA]</scope>
    <source>
        <strain evidence="9 10">JEL800</strain>
    </source>
</reference>
<evidence type="ECO:0000256" key="6">
    <source>
        <dbReference type="PROSITE-ProRule" id="PRU10141"/>
    </source>
</evidence>
<evidence type="ECO:0000256" key="2">
    <source>
        <dbReference type="ARBA" id="ARBA00022679"/>
    </source>
</evidence>
<feature type="compositionally biased region" description="Low complexity" evidence="7">
    <location>
        <begin position="30"/>
        <end position="49"/>
    </location>
</feature>
<feature type="compositionally biased region" description="Low complexity" evidence="7">
    <location>
        <begin position="732"/>
        <end position="760"/>
    </location>
</feature>
<keyword evidence="2" id="KW-0808">Transferase</keyword>
<feature type="region of interest" description="Disordered" evidence="7">
    <location>
        <begin position="313"/>
        <end position="333"/>
    </location>
</feature>
<dbReference type="CDD" id="cd14008">
    <property type="entry name" value="STKc_LKB1_CaMKK"/>
    <property type="match status" value="1"/>
</dbReference>